<organism evidence="2">
    <name type="scientific">marine metagenome</name>
    <dbReference type="NCBI Taxonomy" id="408172"/>
    <lineage>
        <taxon>unclassified sequences</taxon>
        <taxon>metagenomes</taxon>
        <taxon>ecological metagenomes</taxon>
    </lineage>
</organism>
<reference evidence="2" key="1">
    <citation type="submission" date="2018-05" db="EMBL/GenBank/DDBJ databases">
        <authorList>
            <person name="Lanie J.A."/>
            <person name="Ng W.-L."/>
            <person name="Kazmierczak K.M."/>
            <person name="Andrzejewski T.M."/>
            <person name="Davidsen T.M."/>
            <person name="Wayne K.J."/>
            <person name="Tettelin H."/>
            <person name="Glass J.I."/>
            <person name="Rusch D."/>
            <person name="Podicherti R."/>
            <person name="Tsui H.-C.T."/>
            <person name="Winkler M.E."/>
        </authorList>
    </citation>
    <scope>NUCLEOTIDE SEQUENCE</scope>
</reference>
<dbReference type="SUPFAM" id="SSF54862">
    <property type="entry name" value="4Fe-4S ferredoxins"/>
    <property type="match status" value="1"/>
</dbReference>
<feature type="non-terminal residue" evidence="2">
    <location>
        <position position="42"/>
    </location>
</feature>
<evidence type="ECO:0000313" key="2">
    <source>
        <dbReference type="EMBL" id="SVC69816.1"/>
    </source>
</evidence>
<protein>
    <recommendedName>
        <fullName evidence="1">4Fe-4S ferredoxin-type domain-containing protein</fullName>
    </recommendedName>
</protein>
<dbReference type="EMBL" id="UINC01105689">
    <property type="protein sequence ID" value="SVC69816.1"/>
    <property type="molecule type" value="Genomic_DNA"/>
</dbReference>
<gene>
    <name evidence="2" type="ORF">METZ01_LOCUS322670</name>
</gene>
<dbReference type="PROSITE" id="PS51379">
    <property type="entry name" value="4FE4S_FER_2"/>
    <property type="match status" value="1"/>
</dbReference>
<name>A0A382P969_9ZZZZ</name>
<dbReference type="AlphaFoldDB" id="A0A382P969"/>
<evidence type="ECO:0000259" key="1">
    <source>
        <dbReference type="PROSITE" id="PS51379"/>
    </source>
</evidence>
<sequence length="42" mass="4548">MVIDIGTCVGCQACTVACKTENQSPQDAWYAPVIEWESGVFP</sequence>
<accession>A0A382P969</accession>
<feature type="domain" description="4Fe-4S ferredoxin-type" evidence="1">
    <location>
        <begin position="1"/>
        <end position="28"/>
    </location>
</feature>
<dbReference type="Gene3D" id="3.30.70.20">
    <property type="match status" value="1"/>
</dbReference>
<dbReference type="InterPro" id="IPR017896">
    <property type="entry name" value="4Fe4S_Fe-S-bd"/>
</dbReference>
<proteinExistence type="predicted"/>